<evidence type="ECO:0000313" key="3">
    <source>
        <dbReference type="Proteomes" id="UP000199317"/>
    </source>
</evidence>
<evidence type="ECO:0000259" key="1">
    <source>
        <dbReference type="Pfam" id="PF14534"/>
    </source>
</evidence>
<accession>A0A1H0V9K4</accession>
<protein>
    <recommendedName>
        <fullName evidence="1">DUF4440 domain-containing protein</fullName>
    </recommendedName>
</protein>
<dbReference type="InterPro" id="IPR027843">
    <property type="entry name" value="DUF4440"/>
</dbReference>
<gene>
    <name evidence="2" type="ORF">SAMN04489708_12449</name>
</gene>
<reference evidence="3" key="1">
    <citation type="submission" date="2016-10" db="EMBL/GenBank/DDBJ databases">
        <authorList>
            <person name="Varghese N."/>
            <person name="Submissions S."/>
        </authorList>
    </citation>
    <scope>NUCLEOTIDE SEQUENCE [LARGE SCALE GENOMIC DNA]</scope>
    <source>
        <strain evidence="3">DSM 17101</strain>
    </source>
</reference>
<keyword evidence="3" id="KW-1185">Reference proteome</keyword>
<dbReference type="RefSeq" id="WP_092836964.1">
    <property type="nucleotide sequence ID" value="NZ_CP028290.1"/>
</dbReference>
<feature type="domain" description="DUF4440" evidence="1">
    <location>
        <begin position="12"/>
        <end position="116"/>
    </location>
</feature>
<dbReference type="Gene3D" id="3.10.450.50">
    <property type="match status" value="1"/>
</dbReference>
<dbReference type="EMBL" id="FNJL01000024">
    <property type="protein sequence ID" value="SDP75071.1"/>
    <property type="molecule type" value="Genomic_DNA"/>
</dbReference>
<proteinExistence type="predicted"/>
<name>A0A1H0V9K4_9BURK</name>
<dbReference type="InterPro" id="IPR032710">
    <property type="entry name" value="NTF2-like_dom_sf"/>
</dbReference>
<sequence>MYSDDTALLAHLQALETELHRPATRRDAARLGALLHGDFGEIGRSGVAYIKAGVLAQLSLEAAHAYIVAGGFELKRLGAAVALLTCRSAHRMEHGMLQRVTLHAFIWERSGAQWRMRFHQGTPAAASVASLAYLSQFLPPGGS</sequence>
<dbReference type="AlphaFoldDB" id="A0A1H0V9K4"/>
<dbReference type="OrthoDB" id="121974at2"/>
<dbReference type="SUPFAM" id="SSF54427">
    <property type="entry name" value="NTF2-like"/>
    <property type="match status" value="1"/>
</dbReference>
<organism evidence="2 3">
    <name type="scientific">Paracidovorax cattleyae</name>
    <dbReference type="NCBI Taxonomy" id="80868"/>
    <lineage>
        <taxon>Bacteria</taxon>
        <taxon>Pseudomonadati</taxon>
        <taxon>Pseudomonadota</taxon>
        <taxon>Betaproteobacteria</taxon>
        <taxon>Burkholderiales</taxon>
        <taxon>Comamonadaceae</taxon>
        <taxon>Paracidovorax</taxon>
    </lineage>
</organism>
<evidence type="ECO:0000313" key="2">
    <source>
        <dbReference type="EMBL" id="SDP75071.1"/>
    </source>
</evidence>
<dbReference type="Proteomes" id="UP000199317">
    <property type="component" value="Unassembled WGS sequence"/>
</dbReference>
<dbReference type="Pfam" id="PF14534">
    <property type="entry name" value="DUF4440"/>
    <property type="match status" value="1"/>
</dbReference>